<dbReference type="Pfam" id="PF03079">
    <property type="entry name" value="ARD"/>
    <property type="match status" value="1"/>
</dbReference>
<accession>A0ABQ3FZF8</accession>
<gene>
    <name evidence="1" type="primary">mtnD</name>
    <name evidence="1" type="ORF">GCM10007320_19320</name>
</gene>
<keyword evidence="1" id="KW-0560">Oxidoreductase</keyword>
<organism evidence="1 2">
    <name type="scientific">Pseudorhodoferax aquiterrae</name>
    <dbReference type="NCBI Taxonomy" id="747304"/>
    <lineage>
        <taxon>Bacteria</taxon>
        <taxon>Pseudomonadati</taxon>
        <taxon>Pseudomonadota</taxon>
        <taxon>Betaproteobacteria</taxon>
        <taxon>Burkholderiales</taxon>
        <taxon>Comamonadaceae</taxon>
    </lineage>
</organism>
<evidence type="ECO:0000313" key="1">
    <source>
        <dbReference type="EMBL" id="GHC78674.1"/>
    </source>
</evidence>
<dbReference type="EMBL" id="BMYK01000004">
    <property type="protein sequence ID" value="GHC78674.1"/>
    <property type="molecule type" value="Genomic_DNA"/>
</dbReference>
<name>A0ABQ3FZF8_9BURK</name>
<evidence type="ECO:0000313" key="2">
    <source>
        <dbReference type="Proteomes" id="UP000626210"/>
    </source>
</evidence>
<dbReference type="SUPFAM" id="SSF51182">
    <property type="entry name" value="RmlC-like cupins"/>
    <property type="match status" value="1"/>
</dbReference>
<dbReference type="Gene3D" id="2.60.120.10">
    <property type="entry name" value="Jelly Rolls"/>
    <property type="match status" value="1"/>
</dbReference>
<protein>
    <submittedName>
        <fullName evidence="1">Acireductone dioxygenase</fullName>
    </submittedName>
</protein>
<dbReference type="CDD" id="cd02232">
    <property type="entry name" value="cupin_ARD"/>
    <property type="match status" value="1"/>
</dbReference>
<dbReference type="InterPro" id="IPR011051">
    <property type="entry name" value="RmlC_Cupin_sf"/>
</dbReference>
<dbReference type="Proteomes" id="UP000626210">
    <property type="component" value="Unassembled WGS sequence"/>
</dbReference>
<keyword evidence="2" id="KW-1185">Reference proteome</keyword>
<sequence>MVALARFDTEGQWEETWVCDGLVRQNLAAAGVQFGRWPLRPLQLPAGDGLAAVQAAYGEELAALGEHFTLRSADRVAVSPGDARWPALRAQYLAEHRHGDAEIRFFLSGTGLFYLRSGAGFLGLLCEAGEWVALPAGLAHCFDAGEAPAFEALRLFGQPQGWVAEPTGAALPALPRYDDFVAQLLEQVGEVAEE</sequence>
<comment type="caution">
    <text evidence="1">The sequence shown here is derived from an EMBL/GenBank/DDBJ whole genome shotgun (WGS) entry which is preliminary data.</text>
</comment>
<keyword evidence="1" id="KW-0223">Dioxygenase</keyword>
<proteinExistence type="predicted"/>
<dbReference type="InterPro" id="IPR014710">
    <property type="entry name" value="RmlC-like_jellyroll"/>
</dbReference>
<reference evidence="2" key="1">
    <citation type="journal article" date="2019" name="Int. J. Syst. Evol. Microbiol.">
        <title>The Global Catalogue of Microorganisms (GCM) 10K type strain sequencing project: providing services to taxonomists for standard genome sequencing and annotation.</title>
        <authorList>
            <consortium name="The Broad Institute Genomics Platform"/>
            <consortium name="The Broad Institute Genome Sequencing Center for Infectious Disease"/>
            <person name="Wu L."/>
            <person name="Ma J."/>
        </authorList>
    </citation>
    <scope>NUCLEOTIDE SEQUENCE [LARGE SCALE GENOMIC DNA]</scope>
    <source>
        <strain evidence="2">KCTC 23314</strain>
    </source>
</reference>
<dbReference type="InterPro" id="IPR004313">
    <property type="entry name" value="ARD"/>
</dbReference>
<dbReference type="GO" id="GO:0051213">
    <property type="term" value="F:dioxygenase activity"/>
    <property type="evidence" value="ECO:0007669"/>
    <property type="project" value="UniProtKB-KW"/>
</dbReference>
<dbReference type="RefSeq" id="WP_189686722.1">
    <property type="nucleotide sequence ID" value="NZ_BMYK01000004.1"/>
</dbReference>